<dbReference type="InterPro" id="IPR010696">
    <property type="entry name" value="DUF1272"/>
</dbReference>
<evidence type="ECO:0000313" key="1">
    <source>
        <dbReference type="EMBL" id="WAL63245.1"/>
    </source>
</evidence>
<protein>
    <submittedName>
        <fullName evidence="1">DUF1272 domain-containing protein</fullName>
    </submittedName>
</protein>
<gene>
    <name evidence="1" type="ORF">ORV05_19665</name>
</gene>
<proteinExistence type="predicted"/>
<sequence>MLEIRPNCECCDADLPPDSPDAMICTFECTFCRTCVDVRLHGVCPNCGGGFTARPIRPAALLDRYPASTKRILNPAGCGLAP</sequence>
<dbReference type="Proteomes" id="UP001163203">
    <property type="component" value="Chromosome"/>
</dbReference>
<dbReference type="RefSeq" id="WP_268441049.1">
    <property type="nucleotide sequence ID" value="NZ_CP113836.1"/>
</dbReference>
<keyword evidence="2" id="KW-1185">Reference proteome</keyword>
<reference evidence="1" key="1">
    <citation type="submission" date="2022-11" db="EMBL/GenBank/DDBJ databases">
        <authorList>
            <person name="Mo P."/>
        </authorList>
    </citation>
    <scope>NUCLEOTIDE SEQUENCE</scope>
    <source>
        <strain evidence="1">HUAS 11-8</strain>
    </source>
</reference>
<dbReference type="EMBL" id="CP113836">
    <property type="protein sequence ID" value="WAL63245.1"/>
    <property type="molecule type" value="Genomic_DNA"/>
</dbReference>
<accession>A0ABY7AU61</accession>
<name>A0ABY7AU61_9PSEU</name>
<dbReference type="Pfam" id="PF06906">
    <property type="entry name" value="DUF1272"/>
    <property type="match status" value="1"/>
</dbReference>
<organism evidence="1 2">
    <name type="scientific">Amycolatopsis cynarae</name>
    <dbReference type="NCBI Taxonomy" id="2995223"/>
    <lineage>
        <taxon>Bacteria</taxon>
        <taxon>Bacillati</taxon>
        <taxon>Actinomycetota</taxon>
        <taxon>Actinomycetes</taxon>
        <taxon>Pseudonocardiales</taxon>
        <taxon>Pseudonocardiaceae</taxon>
        <taxon>Amycolatopsis</taxon>
    </lineage>
</organism>
<evidence type="ECO:0000313" key="2">
    <source>
        <dbReference type="Proteomes" id="UP001163203"/>
    </source>
</evidence>